<evidence type="ECO:0000256" key="1">
    <source>
        <dbReference type="SAM" id="MobiDB-lite"/>
    </source>
</evidence>
<accession>A0ABW2YNL4</accession>
<dbReference type="Proteomes" id="UP001597090">
    <property type="component" value="Unassembled WGS sequence"/>
</dbReference>
<evidence type="ECO:0000313" key="2">
    <source>
        <dbReference type="EMBL" id="MFD0739790.1"/>
    </source>
</evidence>
<protein>
    <submittedName>
        <fullName evidence="2">Uncharacterized protein</fullName>
    </submittedName>
</protein>
<dbReference type="EMBL" id="JBHTIH010000004">
    <property type="protein sequence ID" value="MFD0739790.1"/>
    <property type="molecule type" value="Genomic_DNA"/>
</dbReference>
<evidence type="ECO:0000313" key="3">
    <source>
        <dbReference type="Proteomes" id="UP001597090"/>
    </source>
</evidence>
<name>A0ABW2YNL4_9GAMM</name>
<reference evidence="3" key="1">
    <citation type="journal article" date="2019" name="Int. J. Syst. Evol. Microbiol.">
        <title>The Global Catalogue of Microorganisms (GCM) 10K type strain sequencing project: providing services to taxonomists for standard genome sequencing and annotation.</title>
        <authorList>
            <consortium name="The Broad Institute Genomics Platform"/>
            <consortium name="The Broad Institute Genome Sequencing Center for Infectious Disease"/>
            <person name="Wu L."/>
            <person name="Ma J."/>
        </authorList>
    </citation>
    <scope>NUCLEOTIDE SEQUENCE [LARGE SCALE GENOMIC DNA]</scope>
    <source>
        <strain evidence="3">CCUG 55491</strain>
    </source>
</reference>
<organism evidence="2 3">
    <name type="scientific">Lysobacter koreensis</name>
    <dbReference type="NCBI Taxonomy" id="266122"/>
    <lineage>
        <taxon>Bacteria</taxon>
        <taxon>Pseudomonadati</taxon>
        <taxon>Pseudomonadota</taxon>
        <taxon>Gammaproteobacteria</taxon>
        <taxon>Lysobacterales</taxon>
        <taxon>Lysobacteraceae</taxon>
        <taxon>Lysobacter</taxon>
    </lineage>
</organism>
<proteinExistence type="predicted"/>
<feature type="region of interest" description="Disordered" evidence="1">
    <location>
        <begin position="337"/>
        <end position="362"/>
    </location>
</feature>
<gene>
    <name evidence="2" type="ORF">ACFQZQ_10905</name>
</gene>
<dbReference type="RefSeq" id="WP_386812819.1">
    <property type="nucleotide sequence ID" value="NZ_JBHTIH010000004.1"/>
</dbReference>
<comment type="caution">
    <text evidence="2">The sequence shown here is derived from an EMBL/GenBank/DDBJ whole genome shotgun (WGS) entry which is preliminary data.</text>
</comment>
<sequence>MAPIPDQAPASPPTIPASLLALLTAQTPAARATRAEIERWQRDWNAALANRLQQLSTQADARSQLAYALLLPLASGDADPAAMQAARRQALERAAQLDPDDVLVAWLQAVDCPGAQCDPNAALARLQRLEPDNAAVWLIELQAAHQRGDAAAVDRYLRLAAAADRYDLHFGDAGLAGYAEIAELPLPPLGQAERELFGQGMGWKRPASDVDLRVSQVAAVTSALLTPALQGLMQACGLRDGIGPPPARRAPCIAVLSHLAGSDTLIGPGMALPTLVQLTADGPEGGAWRERYRLHHWQYQQYSRGGLFMTGEQVLASWRLGEVPALQQRLQQLGLASPPPGWLPSNPYNRALVTSGRPPPRG</sequence>
<keyword evidence="3" id="KW-1185">Reference proteome</keyword>